<dbReference type="EMBL" id="AEPE02000006">
    <property type="protein sequence ID" value="EFZ36132.1"/>
    <property type="molecule type" value="Genomic_DNA"/>
</dbReference>
<dbReference type="HOGENOM" id="CLU_2790512_0_0_10"/>
<keyword evidence="2" id="KW-1185">Reference proteome</keyword>
<proteinExistence type="predicted"/>
<sequence>MGADFYLLSRLLTQKRHKDIPIKSFLHGKFIKSVMPRERFVKKTFKIITFYEAEKVLAHSYLRHKCKF</sequence>
<organism evidence="1 2">
    <name type="scientific">Hoylesella oralis ATCC 33269</name>
    <dbReference type="NCBI Taxonomy" id="873533"/>
    <lineage>
        <taxon>Bacteria</taxon>
        <taxon>Pseudomonadati</taxon>
        <taxon>Bacteroidota</taxon>
        <taxon>Bacteroidia</taxon>
        <taxon>Bacteroidales</taxon>
        <taxon>Prevotellaceae</taxon>
        <taxon>Hoylesella</taxon>
    </lineage>
</organism>
<evidence type="ECO:0000313" key="1">
    <source>
        <dbReference type="EMBL" id="EFZ36132.1"/>
    </source>
</evidence>
<dbReference type="AlphaFoldDB" id="E7RSD1"/>
<dbReference type="Proteomes" id="UP000005580">
    <property type="component" value="Unassembled WGS sequence"/>
</dbReference>
<comment type="caution">
    <text evidence="1">The sequence shown here is derived from an EMBL/GenBank/DDBJ whole genome shotgun (WGS) entry which is preliminary data.</text>
</comment>
<name>E7RSD1_9BACT</name>
<gene>
    <name evidence="1" type="ORF">HMPREF0663_12199</name>
</gene>
<evidence type="ECO:0000313" key="2">
    <source>
        <dbReference type="Proteomes" id="UP000005580"/>
    </source>
</evidence>
<protein>
    <submittedName>
        <fullName evidence="1">Uncharacterized protein</fullName>
    </submittedName>
</protein>
<reference evidence="1" key="1">
    <citation type="submission" date="2011-01" db="EMBL/GenBank/DDBJ databases">
        <authorList>
            <person name="Muzny D."/>
            <person name="Qin X."/>
            <person name="Buhay C."/>
            <person name="Dugan-Rocha S."/>
            <person name="Ding Y."/>
            <person name="Chen G."/>
            <person name="Hawes A."/>
            <person name="Holder M."/>
            <person name="Jhangiani S."/>
            <person name="Johnson A."/>
            <person name="Khan Z."/>
            <person name="Li Z."/>
            <person name="Liu W."/>
            <person name="Liu X."/>
            <person name="Perez L."/>
            <person name="Shen H."/>
            <person name="Wang Q."/>
            <person name="Watt J."/>
            <person name="Xi L."/>
            <person name="Xin Y."/>
            <person name="Zhou J."/>
            <person name="Deng J."/>
            <person name="Jiang H."/>
            <person name="Liu Y."/>
            <person name="Qu J."/>
            <person name="Song X.-Z."/>
            <person name="Zhang L."/>
            <person name="Villasana D."/>
            <person name="Johnson A."/>
            <person name="Liu J."/>
            <person name="Liyanage D."/>
            <person name="Lorensuhewa L."/>
            <person name="Robinson T."/>
            <person name="Song A."/>
            <person name="Song B.-B."/>
            <person name="Dinh H."/>
            <person name="Thornton R."/>
            <person name="Coyle M."/>
            <person name="Francisco L."/>
            <person name="Jackson L."/>
            <person name="Javaid M."/>
            <person name="Korchina V."/>
            <person name="Kovar C."/>
            <person name="Mata R."/>
            <person name="Mathew T."/>
            <person name="Ngo R."/>
            <person name="Nguyen L."/>
            <person name="Nguyen N."/>
            <person name="Okwuonu G."/>
            <person name="Ongeri F."/>
            <person name="Pham C."/>
            <person name="Simmons D."/>
            <person name="Wilczek-Boney K."/>
            <person name="Hale W."/>
            <person name="Jakkamsetti A."/>
            <person name="Pham P."/>
            <person name="Ruth R."/>
            <person name="San Lucas F."/>
            <person name="Warren J."/>
            <person name="Zhang J."/>
            <person name="Zhao Z."/>
            <person name="Zhou C."/>
            <person name="Zhu D."/>
            <person name="Lee S."/>
            <person name="Bess C."/>
            <person name="Blankenburg K."/>
            <person name="Forbes L."/>
            <person name="Fu Q."/>
            <person name="Gubbala S."/>
            <person name="Hirani K."/>
            <person name="Jayaseelan J.C."/>
            <person name="Lara F."/>
            <person name="Munidasa M."/>
            <person name="Palculict T."/>
            <person name="Patil S."/>
            <person name="Pu L.-L."/>
            <person name="Saada N."/>
            <person name="Tang L."/>
            <person name="Weissenberger G."/>
            <person name="Zhu Y."/>
            <person name="Hemphill L."/>
            <person name="Shang Y."/>
            <person name="Youmans B."/>
            <person name="Ayvaz T."/>
            <person name="Ross M."/>
            <person name="Santibanez J."/>
            <person name="Aqrawi P."/>
            <person name="Gross S."/>
            <person name="Joshi V."/>
            <person name="Fowler G."/>
            <person name="Nazareth L."/>
            <person name="Reid J."/>
            <person name="Worley K."/>
            <person name="Petrosino J."/>
            <person name="Highlander S."/>
            <person name="Gibbs R."/>
        </authorList>
    </citation>
    <scope>NUCLEOTIDE SEQUENCE [LARGE SCALE GENOMIC DNA]</scope>
    <source>
        <strain evidence="1">ATCC 33269</strain>
    </source>
</reference>
<accession>E7RSD1</accession>